<evidence type="ECO:0000256" key="1">
    <source>
        <dbReference type="ARBA" id="ARBA00004651"/>
    </source>
</evidence>
<dbReference type="EMBL" id="QKUF01000033">
    <property type="protein sequence ID" value="PZW22453.1"/>
    <property type="molecule type" value="Genomic_DNA"/>
</dbReference>
<sequence>MQEQPHSIRGLALANVAVMLFGLAGVLGKISALPSPLIVLGRVLFASITLTIIALSQRIPVRPRSGRDGLLLIGQGLLLALHWTAFFQSINVSNVAIGLLSFSSFPLFTALLEPLLLRQRPSLLQIIAALLILPGIYLLVPSFSLENQITLGIAWGLLAGATFALLSVGNRGLGRHYSSVTLSLYQTGVATIATLPMLFFFPTPLLGQPKTLLVLLLLGIFCTALAHTLFISSMRHITAQLASLLASLEPVWGILFGALLLHEIPSGTTLIGGLIILCATCLPALATFPHSRTKPDLLRSTPEKRTTQK</sequence>
<dbReference type="Pfam" id="PF00892">
    <property type="entry name" value="EamA"/>
    <property type="match status" value="2"/>
</dbReference>
<evidence type="ECO:0000256" key="2">
    <source>
        <dbReference type="ARBA" id="ARBA00007362"/>
    </source>
</evidence>
<comment type="caution">
    <text evidence="9">The sequence shown here is derived from an EMBL/GenBank/DDBJ whole genome shotgun (WGS) entry which is preliminary data.</text>
</comment>
<feature type="transmembrane region" description="Helical" evidence="7">
    <location>
        <begin position="69"/>
        <end position="90"/>
    </location>
</feature>
<dbReference type="AlphaFoldDB" id="A0A326U1Z5"/>
<dbReference type="OrthoDB" id="152892at2"/>
<evidence type="ECO:0000256" key="4">
    <source>
        <dbReference type="ARBA" id="ARBA00022692"/>
    </source>
</evidence>
<dbReference type="RefSeq" id="WP_111325725.1">
    <property type="nucleotide sequence ID" value="NZ_BIFX01000001.1"/>
</dbReference>
<organism evidence="9 10">
    <name type="scientific">Thermosporothrix hazakensis</name>
    <dbReference type="NCBI Taxonomy" id="644383"/>
    <lineage>
        <taxon>Bacteria</taxon>
        <taxon>Bacillati</taxon>
        <taxon>Chloroflexota</taxon>
        <taxon>Ktedonobacteria</taxon>
        <taxon>Ktedonobacterales</taxon>
        <taxon>Thermosporotrichaceae</taxon>
        <taxon>Thermosporothrix</taxon>
    </lineage>
</organism>
<dbReference type="InterPro" id="IPR051258">
    <property type="entry name" value="Diverse_Substrate_Transporter"/>
</dbReference>
<feature type="transmembrane region" description="Helical" evidence="7">
    <location>
        <begin position="212"/>
        <end position="230"/>
    </location>
</feature>
<evidence type="ECO:0000256" key="5">
    <source>
        <dbReference type="ARBA" id="ARBA00022989"/>
    </source>
</evidence>
<accession>A0A326U1Z5</accession>
<comment type="similarity">
    <text evidence="2">Belongs to the EamA transporter family.</text>
</comment>
<feature type="transmembrane region" description="Helical" evidence="7">
    <location>
        <begin position="12"/>
        <end position="31"/>
    </location>
</feature>
<feature type="transmembrane region" description="Helical" evidence="7">
    <location>
        <begin position="180"/>
        <end position="200"/>
    </location>
</feature>
<feature type="domain" description="EamA" evidence="8">
    <location>
        <begin position="151"/>
        <end position="282"/>
    </location>
</feature>
<evidence type="ECO:0000256" key="6">
    <source>
        <dbReference type="ARBA" id="ARBA00023136"/>
    </source>
</evidence>
<feature type="transmembrane region" description="Helical" evidence="7">
    <location>
        <begin position="149"/>
        <end position="168"/>
    </location>
</feature>
<comment type="subcellular location">
    <subcellularLocation>
        <location evidence="1">Cell membrane</location>
        <topology evidence="1">Multi-pass membrane protein</topology>
    </subcellularLocation>
</comment>
<keyword evidence="5 7" id="KW-1133">Transmembrane helix</keyword>
<evidence type="ECO:0000256" key="7">
    <source>
        <dbReference type="SAM" id="Phobius"/>
    </source>
</evidence>
<reference evidence="9 10" key="1">
    <citation type="submission" date="2018-06" db="EMBL/GenBank/DDBJ databases">
        <title>Genomic Encyclopedia of Archaeal and Bacterial Type Strains, Phase II (KMG-II): from individual species to whole genera.</title>
        <authorList>
            <person name="Goeker M."/>
        </authorList>
    </citation>
    <scope>NUCLEOTIDE SEQUENCE [LARGE SCALE GENOMIC DNA]</scope>
    <source>
        <strain evidence="9 10">ATCC BAA-1881</strain>
    </source>
</reference>
<feature type="transmembrane region" description="Helical" evidence="7">
    <location>
        <begin position="242"/>
        <end position="261"/>
    </location>
</feature>
<feature type="transmembrane region" description="Helical" evidence="7">
    <location>
        <begin position="123"/>
        <end position="143"/>
    </location>
</feature>
<feature type="transmembrane region" description="Helical" evidence="7">
    <location>
        <begin position="96"/>
        <end position="116"/>
    </location>
</feature>
<dbReference type="InterPro" id="IPR037185">
    <property type="entry name" value="EmrE-like"/>
</dbReference>
<evidence type="ECO:0000259" key="8">
    <source>
        <dbReference type="Pfam" id="PF00892"/>
    </source>
</evidence>
<keyword evidence="3" id="KW-1003">Cell membrane</keyword>
<gene>
    <name evidence="9" type="ORF">EI42_05475</name>
</gene>
<keyword evidence="10" id="KW-1185">Reference proteome</keyword>
<evidence type="ECO:0000313" key="10">
    <source>
        <dbReference type="Proteomes" id="UP000248806"/>
    </source>
</evidence>
<evidence type="ECO:0000313" key="9">
    <source>
        <dbReference type="EMBL" id="PZW22453.1"/>
    </source>
</evidence>
<dbReference type="PANTHER" id="PTHR42920">
    <property type="entry name" value="OS03G0707200 PROTEIN-RELATED"/>
    <property type="match status" value="1"/>
</dbReference>
<protein>
    <submittedName>
        <fullName evidence="9">Threonine/homoserine efflux transporter RhtA</fullName>
    </submittedName>
</protein>
<feature type="transmembrane region" description="Helical" evidence="7">
    <location>
        <begin position="267"/>
        <end position="288"/>
    </location>
</feature>
<keyword evidence="4 7" id="KW-0812">Transmembrane</keyword>
<feature type="domain" description="EamA" evidence="8">
    <location>
        <begin position="9"/>
        <end position="139"/>
    </location>
</feature>
<dbReference type="SUPFAM" id="SSF103481">
    <property type="entry name" value="Multidrug resistance efflux transporter EmrE"/>
    <property type="match status" value="2"/>
</dbReference>
<name>A0A326U1Z5_THEHA</name>
<feature type="transmembrane region" description="Helical" evidence="7">
    <location>
        <begin position="37"/>
        <end position="57"/>
    </location>
</feature>
<keyword evidence="6 7" id="KW-0472">Membrane</keyword>
<dbReference type="Proteomes" id="UP000248806">
    <property type="component" value="Unassembled WGS sequence"/>
</dbReference>
<dbReference type="PANTHER" id="PTHR42920:SF5">
    <property type="entry name" value="EAMA DOMAIN-CONTAINING PROTEIN"/>
    <property type="match status" value="1"/>
</dbReference>
<dbReference type="GO" id="GO:0005886">
    <property type="term" value="C:plasma membrane"/>
    <property type="evidence" value="ECO:0007669"/>
    <property type="project" value="UniProtKB-SubCell"/>
</dbReference>
<dbReference type="InterPro" id="IPR000620">
    <property type="entry name" value="EamA_dom"/>
</dbReference>
<evidence type="ECO:0000256" key="3">
    <source>
        <dbReference type="ARBA" id="ARBA00022475"/>
    </source>
</evidence>
<proteinExistence type="inferred from homology"/>